<comment type="caution">
    <text evidence="2">The sequence shown here is derived from an EMBL/GenBank/DDBJ whole genome shotgun (WGS) entry which is preliminary data.</text>
</comment>
<protein>
    <submittedName>
        <fullName evidence="2">Uncharacterized protein</fullName>
    </submittedName>
</protein>
<sequence length="450" mass="52790">MNEEKIKNLLGYLESLGFKNQAFEDKIRIVSNGNNQPFDLEHTVSFGVETIKFRIEFWWDHQFNAFKLVRYRAAYKSSPTAEDIVREYGPLAKGIYHVNSVYHDISGRMDDLYERFQSMDLESFTDIELYWELQQRLSHNPEKFEIKCFHNGPEGFIEYIIPVEKINANYELTTYKATLTPMPPIEHGLNNGIDTLALETLMKDIDWRNDRKLFTLHDDSDPEFTPEVEEIQSQMFRLATFPSGAFIVDQLSLKYWRGTTYFEDQIEQSAWDYEKTLPQRIQNFPITLKSRAAFNALCGRAIFQTRVYPFYVEKPAWTRFDFTAVGPNGSYICEVIPGFEKEDIRSELRNFPIPESQFEQIIDRLLLGDQAKTTLPDGKKVYLEANPEGKTINVYADSLKPIMVNFHFSPDWNPQQSVEFNDEVLKRVRRKNPVIKVDPTENKKKSQRRR</sequence>
<accession>A0ABS8PTH9</accession>
<reference evidence="2 3" key="1">
    <citation type="submission" date="2021-11" db="EMBL/GenBank/DDBJ databases">
        <title>Genomic of Niabella pedocola.</title>
        <authorList>
            <person name="Wu T."/>
        </authorList>
    </citation>
    <scope>NUCLEOTIDE SEQUENCE [LARGE SCALE GENOMIC DNA]</scope>
    <source>
        <strain evidence="2 3">JCM 31011</strain>
    </source>
</reference>
<evidence type="ECO:0000313" key="3">
    <source>
        <dbReference type="Proteomes" id="UP001199816"/>
    </source>
</evidence>
<dbReference type="RefSeq" id="WP_231006050.1">
    <property type="nucleotide sequence ID" value="NZ_JAJNEC010000005.1"/>
</dbReference>
<proteinExistence type="predicted"/>
<feature type="region of interest" description="Disordered" evidence="1">
    <location>
        <begin position="431"/>
        <end position="450"/>
    </location>
</feature>
<evidence type="ECO:0000313" key="2">
    <source>
        <dbReference type="EMBL" id="MCD2424372.1"/>
    </source>
</evidence>
<organism evidence="2 3">
    <name type="scientific">Niabella pedocola</name>
    <dbReference type="NCBI Taxonomy" id="1752077"/>
    <lineage>
        <taxon>Bacteria</taxon>
        <taxon>Pseudomonadati</taxon>
        <taxon>Bacteroidota</taxon>
        <taxon>Chitinophagia</taxon>
        <taxon>Chitinophagales</taxon>
        <taxon>Chitinophagaceae</taxon>
        <taxon>Niabella</taxon>
    </lineage>
</organism>
<dbReference type="EMBL" id="JAJNEC010000005">
    <property type="protein sequence ID" value="MCD2424372.1"/>
    <property type="molecule type" value="Genomic_DNA"/>
</dbReference>
<evidence type="ECO:0000256" key="1">
    <source>
        <dbReference type="SAM" id="MobiDB-lite"/>
    </source>
</evidence>
<gene>
    <name evidence="2" type="ORF">LQ567_16450</name>
</gene>
<name>A0ABS8PTH9_9BACT</name>
<keyword evidence="3" id="KW-1185">Reference proteome</keyword>
<dbReference type="Proteomes" id="UP001199816">
    <property type="component" value="Unassembled WGS sequence"/>
</dbReference>